<evidence type="ECO:0000256" key="1">
    <source>
        <dbReference type="SAM" id="Phobius"/>
    </source>
</evidence>
<evidence type="ECO:0000313" key="2">
    <source>
        <dbReference type="Ensembl" id="ENSMMNP00015014895.1"/>
    </source>
</evidence>
<reference evidence="2" key="2">
    <citation type="submission" date="2025-09" db="UniProtKB">
        <authorList>
            <consortium name="Ensembl"/>
        </authorList>
    </citation>
    <scope>IDENTIFICATION</scope>
</reference>
<dbReference type="AlphaFoldDB" id="A0A8C6BIH8"/>
<keyword evidence="1" id="KW-0812">Transmembrane</keyword>
<name>A0A8C6BIH8_MONMO</name>
<reference evidence="2" key="1">
    <citation type="submission" date="2025-08" db="UniProtKB">
        <authorList>
            <consortium name="Ensembl"/>
        </authorList>
    </citation>
    <scope>IDENTIFICATION</scope>
</reference>
<sequence>MLFEFLEFCHSTQLKTLHLLCISLSLADEALKGYGFHFFGFVQFSCNFTCTYIFCLYVLLNGRGRVLRSRLL</sequence>
<keyword evidence="1" id="KW-1133">Transmembrane helix</keyword>
<keyword evidence="1" id="KW-0472">Membrane</keyword>
<dbReference type="Proteomes" id="UP000694561">
    <property type="component" value="Unplaced"/>
</dbReference>
<evidence type="ECO:0000313" key="3">
    <source>
        <dbReference type="Proteomes" id="UP000694561"/>
    </source>
</evidence>
<keyword evidence="3" id="KW-1185">Reference proteome</keyword>
<protein>
    <submittedName>
        <fullName evidence="2">Uncharacterized protein</fullName>
    </submittedName>
</protein>
<accession>A0A8C6BIH8</accession>
<dbReference type="GeneTree" id="ENSGT01010000229882"/>
<organism evidence="2 3">
    <name type="scientific">Monodon monoceros</name>
    <name type="common">Narwhal</name>
    <name type="synonym">Ceratodon monodon</name>
    <dbReference type="NCBI Taxonomy" id="40151"/>
    <lineage>
        <taxon>Eukaryota</taxon>
        <taxon>Metazoa</taxon>
        <taxon>Chordata</taxon>
        <taxon>Craniata</taxon>
        <taxon>Vertebrata</taxon>
        <taxon>Euteleostomi</taxon>
        <taxon>Mammalia</taxon>
        <taxon>Eutheria</taxon>
        <taxon>Laurasiatheria</taxon>
        <taxon>Artiodactyla</taxon>
        <taxon>Whippomorpha</taxon>
        <taxon>Cetacea</taxon>
        <taxon>Odontoceti</taxon>
        <taxon>Monodontidae</taxon>
        <taxon>Monodon</taxon>
    </lineage>
</organism>
<feature type="transmembrane region" description="Helical" evidence="1">
    <location>
        <begin position="34"/>
        <end position="60"/>
    </location>
</feature>
<dbReference type="Ensembl" id="ENSMMNT00015016322.1">
    <property type="protein sequence ID" value="ENSMMNP00015014895.1"/>
    <property type="gene ID" value="ENSMMNG00015010987.1"/>
</dbReference>
<proteinExistence type="predicted"/>